<dbReference type="AlphaFoldDB" id="A0AAV9E9L5"/>
<reference evidence="2" key="1">
    <citation type="journal article" date="2023" name="Nat. Commun.">
        <title>Diploid and tetraploid genomes of Acorus and the evolution of monocots.</title>
        <authorList>
            <person name="Ma L."/>
            <person name="Liu K.W."/>
            <person name="Li Z."/>
            <person name="Hsiao Y.Y."/>
            <person name="Qi Y."/>
            <person name="Fu T."/>
            <person name="Tang G.D."/>
            <person name="Zhang D."/>
            <person name="Sun W.H."/>
            <person name="Liu D.K."/>
            <person name="Li Y."/>
            <person name="Chen G.Z."/>
            <person name="Liu X.D."/>
            <person name="Liao X.Y."/>
            <person name="Jiang Y.T."/>
            <person name="Yu X."/>
            <person name="Hao Y."/>
            <person name="Huang J."/>
            <person name="Zhao X.W."/>
            <person name="Ke S."/>
            <person name="Chen Y.Y."/>
            <person name="Wu W.L."/>
            <person name="Hsu J.L."/>
            <person name="Lin Y.F."/>
            <person name="Huang M.D."/>
            <person name="Li C.Y."/>
            <person name="Huang L."/>
            <person name="Wang Z.W."/>
            <person name="Zhao X."/>
            <person name="Zhong W.Y."/>
            <person name="Peng D.H."/>
            <person name="Ahmad S."/>
            <person name="Lan S."/>
            <person name="Zhang J.S."/>
            <person name="Tsai W.C."/>
            <person name="Van de Peer Y."/>
            <person name="Liu Z.J."/>
        </authorList>
    </citation>
    <scope>NUCLEOTIDE SEQUENCE</scope>
    <source>
        <strain evidence="2">CP</strain>
    </source>
</reference>
<accession>A0AAV9E9L5</accession>
<name>A0AAV9E9L5_ACOCL</name>
<evidence type="ECO:0000256" key="1">
    <source>
        <dbReference type="SAM" id="MobiDB-lite"/>
    </source>
</evidence>
<feature type="region of interest" description="Disordered" evidence="1">
    <location>
        <begin position="47"/>
        <end position="72"/>
    </location>
</feature>
<protein>
    <submittedName>
        <fullName evidence="2">Uncharacterized protein</fullName>
    </submittedName>
</protein>
<proteinExistence type="predicted"/>
<comment type="caution">
    <text evidence="2">The sequence shown here is derived from an EMBL/GenBank/DDBJ whole genome shotgun (WGS) entry which is preliminary data.</text>
</comment>
<dbReference type="EMBL" id="JAUJYO010000008">
    <property type="protein sequence ID" value="KAK1310166.1"/>
    <property type="molecule type" value="Genomic_DNA"/>
</dbReference>
<dbReference type="Proteomes" id="UP001180020">
    <property type="component" value="Unassembled WGS sequence"/>
</dbReference>
<keyword evidence="3" id="KW-1185">Reference proteome</keyword>
<evidence type="ECO:0000313" key="3">
    <source>
        <dbReference type="Proteomes" id="UP001180020"/>
    </source>
</evidence>
<evidence type="ECO:0000313" key="2">
    <source>
        <dbReference type="EMBL" id="KAK1310166.1"/>
    </source>
</evidence>
<reference evidence="2" key="2">
    <citation type="submission" date="2023-06" db="EMBL/GenBank/DDBJ databases">
        <authorList>
            <person name="Ma L."/>
            <person name="Liu K.-W."/>
            <person name="Li Z."/>
            <person name="Hsiao Y.-Y."/>
            <person name="Qi Y."/>
            <person name="Fu T."/>
            <person name="Tang G."/>
            <person name="Zhang D."/>
            <person name="Sun W.-H."/>
            <person name="Liu D.-K."/>
            <person name="Li Y."/>
            <person name="Chen G.-Z."/>
            <person name="Liu X.-D."/>
            <person name="Liao X.-Y."/>
            <person name="Jiang Y.-T."/>
            <person name="Yu X."/>
            <person name="Hao Y."/>
            <person name="Huang J."/>
            <person name="Zhao X.-W."/>
            <person name="Ke S."/>
            <person name="Chen Y.-Y."/>
            <person name="Wu W.-L."/>
            <person name="Hsu J.-L."/>
            <person name="Lin Y.-F."/>
            <person name="Huang M.-D."/>
            <person name="Li C.-Y."/>
            <person name="Huang L."/>
            <person name="Wang Z.-W."/>
            <person name="Zhao X."/>
            <person name="Zhong W.-Y."/>
            <person name="Peng D.-H."/>
            <person name="Ahmad S."/>
            <person name="Lan S."/>
            <person name="Zhang J.-S."/>
            <person name="Tsai W.-C."/>
            <person name="Van De Peer Y."/>
            <person name="Liu Z.-J."/>
        </authorList>
    </citation>
    <scope>NUCLEOTIDE SEQUENCE</scope>
    <source>
        <strain evidence="2">CP</strain>
        <tissue evidence="2">Leaves</tissue>
    </source>
</reference>
<sequence>MTLHPVSEPGEQSRILITPCARRFDDDPGDVRALRGQAVDLMKSRDKDVRLAENDQSNWELHEGKQTKSGTR</sequence>
<organism evidence="2 3">
    <name type="scientific">Acorus calamus</name>
    <name type="common">Sweet flag</name>
    <dbReference type="NCBI Taxonomy" id="4465"/>
    <lineage>
        <taxon>Eukaryota</taxon>
        <taxon>Viridiplantae</taxon>
        <taxon>Streptophyta</taxon>
        <taxon>Embryophyta</taxon>
        <taxon>Tracheophyta</taxon>
        <taxon>Spermatophyta</taxon>
        <taxon>Magnoliopsida</taxon>
        <taxon>Liliopsida</taxon>
        <taxon>Acoraceae</taxon>
        <taxon>Acorus</taxon>
    </lineage>
</organism>
<gene>
    <name evidence="2" type="ORF">QJS10_CPA08g00891</name>
</gene>